<dbReference type="PROSITE" id="PS50850">
    <property type="entry name" value="MFS"/>
    <property type="match status" value="1"/>
</dbReference>
<dbReference type="InterPro" id="IPR020846">
    <property type="entry name" value="MFS_dom"/>
</dbReference>
<evidence type="ECO:0000256" key="6">
    <source>
        <dbReference type="ARBA" id="ARBA00022989"/>
    </source>
</evidence>
<feature type="transmembrane region" description="Helical" evidence="10">
    <location>
        <begin position="30"/>
        <end position="51"/>
    </location>
</feature>
<dbReference type="InterPro" id="IPR005828">
    <property type="entry name" value="MFS_sugar_transport-like"/>
</dbReference>
<evidence type="ECO:0000256" key="4">
    <source>
        <dbReference type="ARBA" id="ARBA00022597"/>
    </source>
</evidence>
<evidence type="ECO:0000256" key="3">
    <source>
        <dbReference type="ARBA" id="ARBA00022448"/>
    </source>
</evidence>
<dbReference type="Proteomes" id="UP000712600">
    <property type="component" value="Unassembled WGS sequence"/>
</dbReference>
<evidence type="ECO:0000256" key="9">
    <source>
        <dbReference type="SAM" id="MobiDB-lite"/>
    </source>
</evidence>
<accession>A0A8S9S0C4</accession>
<dbReference type="SUPFAM" id="SSF103473">
    <property type="entry name" value="MFS general substrate transporter"/>
    <property type="match status" value="1"/>
</dbReference>
<evidence type="ECO:0000256" key="7">
    <source>
        <dbReference type="ARBA" id="ARBA00023136"/>
    </source>
</evidence>
<keyword evidence="7 10" id="KW-0472">Membrane</keyword>
<dbReference type="EMBL" id="QGKX02000088">
    <property type="protein sequence ID" value="KAF3587071.1"/>
    <property type="molecule type" value="Genomic_DNA"/>
</dbReference>
<dbReference type="FunFam" id="1.20.1250.20:FF:000043">
    <property type="entry name" value="sugar transporter ERD6-like 6"/>
    <property type="match status" value="1"/>
</dbReference>
<dbReference type="PROSITE" id="PS00216">
    <property type="entry name" value="SUGAR_TRANSPORT_1"/>
    <property type="match status" value="1"/>
</dbReference>
<feature type="transmembrane region" description="Helical" evidence="10">
    <location>
        <begin position="128"/>
        <end position="146"/>
    </location>
</feature>
<dbReference type="PROSITE" id="PS00217">
    <property type="entry name" value="SUGAR_TRANSPORT_2"/>
    <property type="match status" value="1"/>
</dbReference>
<feature type="transmembrane region" description="Helical" evidence="10">
    <location>
        <begin position="101"/>
        <end position="122"/>
    </location>
</feature>
<keyword evidence="5 10" id="KW-0812">Transmembrane</keyword>
<dbReference type="PANTHER" id="PTHR48021:SF93">
    <property type="entry name" value="SUGAR TRANSPORTER ERD6-LIKE 1-RELATED"/>
    <property type="match status" value="1"/>
</dbReference>
<evidence type="ECO:0000313" key="12">
    <source>
        <dbReference type="EMBL" id="KAF3587071.1"/>
    </source>
</evidence>
<feature type="transmembrane region" description="Helical" evidence="10">
    <location>
        <begin position="158"/>
        <end position="178"/>
    </location>
</feature>
<dbReference type="PANTHER" id="PTHR48021">
    <property type="match status" value="1"/>
</dbReference>
<dbReference type="GO" id="GO:0051119">
    <property type="term" value="F:sugar transmembrane transporter activity"/>
    <property type="evidence" value="ECO:0007669"/>
    <property type="project" value="InterPro"/>
</dbReference>
<evidence type="ECO:0000313" key="13">
    <source>
        <dbReference type="Proteomes" id="UP000712600"/>
    </source>
</evidence>
<proteinExistence type="inferred from homology"/>
<protein>
    <recommendedName>
        <fullName evidence="11">Major facilitator superfamily (MFS) profile domain-containing protein</fullName>
    </recommendedName>
</protein>
<dbReference type="InterPro" id="IPR036259">
    <property type="entry name" value="MFS_trans_sf"/>
</dbReference>
<keyword evidence="6 10" id="KW-1133">Transmembrane helix</keyword>
<organism evidence="12 13">
    <name type="scientific">Brassica cretica</name>
    <name type="common">Mustard</name>
    <dbReference type="NCBI Taxonomy" id="69181"/>
    <lineage>
        <taxon>Eukaryota</taxon>
        <taxon>Viridiplantae</taxon>
        <taxon>Streptophyta</taxon>
        <taxon>Embryophyta</taxon>
        <taxon>Tracheophyta</taxon>
        <taxon>Spermatophyta</taxon>
        <taxon>Magnoliopsida</taxon>
        <taxon>eudicotyledons</taxon>
        <taxon>Gunneridae</taxon>
        <taxon>Pentapetalae</taxon>
        <taxon>rosids</taxon>
        <taxon>malvids</taxon>
        <taxon>Brassicales</taxon>
        <taxon>Brassicaceae</taxon>
        <taxon>Brassiceae</taxon>
        <taxon>Brassica</taxon>
    </lineage>
</organism>
<dbReference type="GO" id="GO:0016020">
    <property type="term" value="C:membrane"/>
    <property type="evidence" value="ECO:0007669"/>
    <property type="project" value="UniProtKB-SubCell"/>
</dbReference>
<feature type="transmembrane region" description="Helical" evidence="10">
    <location>
        <begin position="328"/>
        <end position="350"/>
    </location>
</feature>
<evidence type="ECO:0000256" key="2">
    <source>
        <dbReference type="ARBA" id="ARBA00010992"/>
    </source>
</evidence>
<feature type="transmembrane region" description="Helical" evidence="10">
    <location>
        <begin position="362"/>
        <end position="385"/>
    </location>
</feature>
<feature type="region of interest" description="Disordered" evidence="9">
    <location>
        <begin position="1"/>
        <end position="20"/>
    </location>
</feature>
<evidence type="ECO:0000256" key="10">
    <source>
        <dbReference type="SAM" id="Phobius"/>
    </source>
</evidence>
<dbReference type="PRINTS" id="PR00171">
    <property type="entry name" value="SUGRTRNSPORT"/>
</dbReference>
<dbReference type="InterPro" id="IPR050549">
    <property type="entry name" value="MFS_Trehalose_Transporter"/>
</dbReference>
<feature type="domain" description="Major facilitator superfamily (MFS) profile" evidence="11">
    <location>
        <begin position="33"/>
        <end position="452"/>
    </location>
</feature>
<comment type="similarity">
    <text evidence="2 8">Belongs to the major facilitator superfamily. Sugar transporter (TC 2.A.1.1) family.</text>
</comment>
<feature type="transmembrane region" description="Helical" evidence="10">
    <location>
        <begin position="184"/>
        <end position="202"/>
    </location>
</feature>
<dbReference type="CDD" id="cd17358">
    <property type="entry name" value="MFS_GLUT6_8_Class3_like"/>
    <property type="match status" value="1"/>
</dbReference>
<feature type="transmembrane region" description="Helical" evidence="10">
    <location>
        <begin position="301"/>
        <end position="321"/>
    </location>
</feature>
<keyword evidence="4" id="KW-0762">Sugar transport</keyword>
<evidence type="ECO:0000259" key="11">
    <source>
        <dbReference type="PROSITE" id="PS50850"/>
    </source>
</evidence>
<feature type="transmembrane region" description="Helical" evidence="10">
    <location>
        <begin position="430"/>
        <end position="448"/>
    </location>
</feature>
<comment type="subcellular location">
    <subcellularLocation>
        <location evidence="1">Membrane</location>
        <topology evidence="1">Multi-pass membrane protein</topology>
    </subcellularLocation>
</comment>
<feature type="transmembrane region" description="Helical" evidence="10">
    <location>
        <begin position="71"/>
        <end position="94"/>
    </location>
</feature>
<dbReference type="InterPro" id="IPR005829">
    <property type="entry name" value="Sugar_transporter_CS"/>
</dbReference>
<dbReference type="Pfam" id="PF00083">
    <property type="entry name" value="Sugar_tr"/>
    <property type="match status" value="1"/>
</dbReference>
<sequence>DKRGKKMESASLLDKQEEARTTPSSFTHGVLLSTSVAVAGSFCYGCAMSYTSPAQSKIMEELGLSVADYSFFTSLMTLGGMITAALSGKIAALIGRRQTMWISDVCCLFGWLAVAFAHDIMLLNIGRLFLGFGVGLISYVVPVYIAEITPKTFRGGFSFTNQLLQCLGISLMFFTGNFFRWRTLALLSAVPCAVQLIGLFFIPESPRWLAMYGRDQELEVTLKKLRGENFDVLEEAAEIRETVEISRRESQSGIKDLFHMRNAQPLIIGLGLMLMQQFSGSAAISAYAASIFDKAGFPINIGTTILAAVLVPQSIVVILTVDRWGRRPLLLLSSTGVCICSFLIGLSYYLQKPGEVQTICSVLLIVGIIGHVSFFCIGLGGLPWVIMSEIFPVNVKITAGSLVTVSSWFFSWVIIYSFNFMMQWSASGTYFTFSGVSLVTIVFIWILVPETKDRTLEEIQASLVRFS</sequence>
<feature type="transmembrane region" description="Helical" evidence="10">
    <location>
        <begin position="397"/>
        <end position="418"/>
    </location>
</feature>
<dbReference type="NCBIfam" id="TIGR00879">
    <property type="entry name" value="SP"/>
    <property type="match status" value="1"/>
</dbReference>
<evidence type="ECO:0000256" key="5">
    <source>
        <dbReference type="ARBA" id="ARBA00022692"/>
    </source>
</evidence>
<reference evidence="12" key="1">
    <citation type="submission" date="2019-12" db="EMBL/GenBank/DDBJ databases">
        <title>Genome sequencing and annotation of Brassica cretica.</title>
        <authorList>
            <person name="Studholme D.J."/>
            <person name="Sarris P."/>
        </authorList>
    </citation>
    <scope>NUCLEOTIDE SEQUENCE</scope>
    <source>
        <strain evidence="12">PFS-109/04</strain>
        <tissue evidence="12">Leaf</tissue>
    </source>
</reference>
<name>A0A8S9S0C4_BRACR</name>
<dbReference type="InterPro" id="IPR044775">
    <property type="entry name" value="MFS_ERD6/Tret1-like"/>
</dbReference>
<evidence type="ECO:0000256" key="8">
    <source>
        <dbReference type="RuleBase" id="RU003346"/>
    </source>
</evidence>
<dbReference type="AlphaFoldDB" id="A0A8S9S0C4"/>
<dbReference type="Gene3D" id="1.20.1250.20">
    <property type="entry name" value="MFS general substrate transporter like domains"/>
    <property type="match status" value="1"/>
</dbReference>
<dbReference type="InterPro" id="IPR003663">
    <property type="entry name" value="Sugar/inositol_transpt"/>
</dbReference>
<feature type="non-terminal residue" evidence="12">
    <location>
        <position position="1"/>
    </location>
</feature>
<keyword evidence="3 8" id="KW-0813">Transport</keyword>
<gene>
    <name evidence="12" type="ORF">F2Q69_00026121</name>
</gene>
<evidence type="ECO:0000256" key="1">
    <source>
        <dbReference type="ARBA" id="ARBA00004141"/>
    </source>
</evidence>
<feature type="transmembrane region" description="Helical" evidence="10">
    <location>
        <begin position="266"/>
        <end position="289"/>
    </location>
</feature>
<comment type="caution">
    <text evidence="12">The sequence shown here is derived from an EMBL/GenBank/DDBJ whole genome shotgun (WGS) entry which is preliminary data.</text>
</comment>